<dbReference type="RefSeq" id="WP_377469033.1">
    <property type="nucleotide sequence ID" value="NZ_JBHLWN010000025.1"/>
</dbReference>
<dbReference type="NCBIfam" id="NF040628">
    <property type="entry name" value="GT-D_rel"/>
    <property type="match status" value="1"/>
</dbReference>
<keyword evidence="3" id="KW-1185">Reference proteome</keyword>
<dbReference type="Proteomes" id="UP001589776">
    <property type="component" value="Unassembled WGS sequence"/>
</dbReference>
<reference evidence="2 3" key="1">
    <citation type="submission" date="2024-09" db="EMBL/GenBank/DDBJ databases">
        <authorList>
            <person name="Sun Q."/>
            <person name="Mori K."/>
        </authorList>
    </citation>
    <scope>NUCLEOTIDE SEQUENCE [LARGE SCALE GENOMIC DNA]</scope>
    <source>
        <strain evidence="2 3">CCM 7759</strain>
    </source>
</reference>
<gene>
    <name evidence="2" type="ORF">ACFFK0_05870</name>
</gene>
<evidence type="ECO:0000313" key="2">
    <source>
        <dbReference type="EMBL" id="MFC0211984.1"/>
    </source>
</evidence>
<dbReference type="InterPro" id="IPR049785">
    <property type="entry name" value="GT-D-like_firm"/>
</dbReference>
<evidence type="ECO:0000313" key="3">
    <source>
        <dbReference type="Proteomes" id="UP001589776"/>
    </source>
</evidence>
<feature type="domain" description="GT-D fold-like" evidence="1">
    <location>
        <begin position="13"/>
        <end position="230"/>
    </location>
</feature>
<proteinExistence type="predicted"/>
<dbReference type="InterPro" id="IPR055171">
    <property type="entry name" value="GT-D-like"/>
</dbReference>
<accession>A0ABV6DH60</accession>
<name>A0ABV6DH60_9BACL</name>
<protein>
    <submittedName>
        <fullName evidence="2">GT-D fold domain-containing glycosyltransferase</fullName>
    </submittedName>
</protein>
<dbReference type="EMBL" id="JBHLWN010000025">
    <property type="protein sequence ID" value="MFC0211984.1"/>
    <property type="molecule type" value="Genomic_DNA"/>
</dbReference>
<comment type="caution">
    <text evidence="2">The sequence shown here is derived from an EMBL/GenBank/DDBJ whole genome shotgun (WGS) entry which is preliminary data.</text>
</comment>
<sequence>MRETMAAYLPLPTVLKKIQNAVARKKPFSLVRVGDGENIVLAQNTVWTIKRVLREPWAKRGNKGVTLPNVKLRDDIVRSIRKASVVGILPRNDRMIRAPRYLKRTLTDQVFRYHGLKPSLTCNACVNRMMPHHPLFRNLVKGKRILIINRDPKAIKAALEKSPYKAKVTAMITFTHYRQIPATLRKAAKLKHAFDIALISCGVNAVIMAPRVAELTGKVAIDFGKAPKMMKRK</sequence>
<dbReference type="Pfam" id="PF22882">
    <property type="entry name" value="GT-D-like"/>
    <property type="match status" value="1"/>
</dbReference>
<organism evidence="2 3">
    <name type="scientific">Paenibacillus chartarius</name>
    <dbReference type="NCBI Taxonomy" id="747481"/>
    <lineage>
        <taxon>Bacteria</taxon>
        <taxon>Bacillati</taxon>
        <taxon>Bacillota</taxon>
        <taxon>Bacilli</taxon>
        <taxon>Bacillales</taxon>
        <taxon>Paenibacillaceae</taxon>
        <taxon>Paenibacillus</taxon>
    </lineage>
</organism>
<evidence type="ECO:0000259" key="1">
    <source>
        <dbReference type="Pfam" id="PF22882"/>
    </source>
</evidence>